<protein>
    <submittedName>
        <fullName evidence="1">Uncharacterized protein</fullName>
    </submittedName>
</protein>
<name>A0A7W3T399_9ACTN</name>
<dbReference type="RefSeq" id="WP_182663354.1">
    <property type="nucleotide sequence ID" value="NZ_VKHS01000231.1"/>
</dbReference>
<evidence type="ECO:0000313" key="1">
    <source>
        <dbReference type="EMBL" id="MBB0230160.1"/>
    </source>
</evidence>
<sequence length="381" mass="41981">MLLPRKRREALRWATDAHGERAVLLHLDGQHEQALEASTTATRAAQKLHRADRKDRDVRQVLAARLRDRADIRRELGNHHALAEGPSSSRALAQYRAGLGDVQRAVELLSGTEEAARYPLLVPSLRLLGAEFLARAGARADEAARDVQSALTEYRSHSQLSEERGALDLAWTLARVADVLLLSGDEQGSLAARRESVERFRPWLGPEGVLWRDRHQERTTWVTTPTLERAGDSALALAVQLQPPGWAGMPWPLGRGSRSPVPEPPDGSVVPEALHALQDAGESFADSLPKDGFGPAVNTPAYNRLTRALNSTEITFRRWLEMAGASELAMRYHEVIGTILDRVHATQMSALLGQVSPVTGDEWSTPLRALRPSLEQVARSR</sequence>
<organism evidence="1 2">
    <name type="scientific">Streptomyces calidiresistens</name>
    <dbReference type="NCBI Taxonomy" id="1485586"/>
    <lineage>
        <taxon>Bacteria</taxon>
        <taxon>Bacillati</taxon>
        <taxon>Actinomycetota</taxon>
        <taxon>Actinomycetes</taxon>
        <taxon>Kitasatosporales</taxon>
        <taxon>Streptomycetaceae</taxon>
        <taxon>Streptomyces</taxon>
    </lineage>
</organism>
<dbReference type="Proteomes" id="UP000530234">
    <property type="component" value="Unassembled WGS sequence"/>
</dbReference>
<evidence type="ECO:0000313" key="2">
    <source>
        <dbReference type="Proteomes" id="UP000530234"/>
    </source>
</evidence>
<proteinExistence type="predicted"/>
<reference evidence="2" key="1">
    <citation type="submission" date="2019-10" db="EMBL/GenBank/DDBJ databases">
        <title>Streptomyces sp. nov., a novel actinobacterium isolated from alkaline environment.</title>
        <authorList>
            <person name="Golinska P."/>
        </authorList>
    </citation>
    <scope>NUCLEOTIDE SEQUENCE [LARGE SCALE GENOMIC DNA]</scope>
    <source>
        <strain evidence="2">DSM 42108</strain>
    </source>
</reference>
<accession>A0A7W3T399</accession>
<dbReference type="EMBL" id="VKHS01000231">
    <property type="protein sequence ID" value="MBB0230160.1"/>
    <property type="molecule type" value="Genomic_DNA"/>
</dbReference>
<keyword evidence="2" id="KW-1185">Reference proteome</keyword>
<comment type="caution">
    <text evidence="1">The sequence shown here is derived from an EMBL/GenBank/DDBJ whole genome shotgun (WGS) entry which is preliminary data.</text>
</comment>
<gene>
    <name evidence="1" type="ORF">FOE67_11700</name>
</gene>
<dbReference type="AlphaFoldDB" id="A0A7W3T399"/>